<keyword evidence="4" id="KW-0862">Zinc</keyword>
<dbReference type="Pfam" id="PF00226">
    <property type="entry name" value="DnaJ"/>
    <property type="match status" value="1"/>
</dbReference>
<accession>A0A9X3TYB2</accession>
<dbReference type="RefSeq" id="WP_274943742.1">
    <property type="nucleotide sequence ID" value="NZ_JANWOI010000003.1"/>
</dbReference>
<reference evidence="8" key="1">
    <citation type="submission" date="2022-08" db="EMBL/GenBank/DDBJ databases">
        <authorList>
            <person name="Vandamme P."/>
            <person name="Hettiarachchi A."/>
            <person name="Peeters C."/>
            <person name="Cnockaert M."/>
            <person name="Carlier A."/>
        </authorList>
    </citation>
    <scope>NUCLEOTIDE SEQUENCE</scope>
    <source>
        <strain evidence="8">LMG 31809</strain>
    </source>
</reference>
<feature type="domain" description="J" evidence="7">
    <location>
        <begin position="3"/>
        <end position="68"/>
    </location>
</feature>
<feature type="region of interest" description="Disordered" evidence="6">
    <location>
        <begin position="65"/>
        <end position="101"/>
    </location>
</feature>
<dbReference type="SUPFAM" id="SSF49493">
    <property type="entry name" value="HSP40/DnaJ peptide-binding domain"/>
    <property type="match status" value="2"/>
</dbReference>
<evidence type="ECO:0000313" key="8">
    <source>
        <dbReference type="EMBL" id="MDA5194036.1"/>
    </source>
</evidence>
<dbReference type="CDD" id="cd06257">
    <property type="entry name" value="DnaJ"/>
    <property type="match status" value="1"/>
</dbReference>
<evidence type="ECO:0000256" key="3">
    <source>
        <dbReference type="ARBA" id="ARBA00022771"/>
    </source>
</evidence>
<dbReference type="GO" id="GO:0008270">
    <property type="term" value="F:zinc ion binding"/>
    <property type="evidence" value="ECO:0007669"/>
    <property type="project" value="UniProtKB-KW"/>
</dbReference>
<dbReference type="CDD" id="cd10747">
    <property type="entry name" value="DnaJ_C"/>
    <property type="match status" value="1"/>
</dbReference>
<dbReference type="InterPro" id="IPR002939">
    <property type="entry name" value="DnaJ_C"/>
</dbReference>
<keyword evidence="5" id="KW-0143">Chaperone</keyword>
<dbReference type="PROSITE" id="PS00636">
    <property type="entry name" value="DNAJ_1"/>
    <property type="match status" value="1"/>
</dbReference>
<evidence type="ECO:0000256" key="4">
    <source>
        <dbReference type="ARBA" id="ARBA00022833"/>
    </source>
</evidence>
<proteinExistence type="predicted"/>
<gene>
    <name evidence="8" type="ORF">NYP16_08750</name>
</gene>
<dbReference type="InterPro" id="IPR036869">
    <property type="entry name" value="J_dom_sf"/>
</dbReference>
<dbReference type="SUPFAM" id="SSF46565">
    <property type="entry name" value="Chaperone J-domain"/>
    <property type="match status" value="1"/>
</dbReference>
<dbReference type="GO" id="GO:0042026">
    <property type="term" value="P:protein refolding"/>
    <property type="evidence" value="ECO:0007669"/>
    <property type="project" value="TreeGrafter"/>
</dbReference>
<dbReference type="PANTHER" id="PTHR43096">
    <property type="entry name" value="DNAJ HOMOLOG 1, MITOCHONDRIAL-RELATED"/>
    <property type="match status" value="1"/>
</dbReference>
<dbReference type="PANTHER" id="PTHR43096:SF52">
    <property type="entry name" value="DNAJ HOMOLOG 1, MITOCHONDRIAL-RELATED"/>
    <property type="match status" value="1"/>
</dbReference>
<keyword evidence="2" id="KW-0677">Repeat</keyword>
<dbReference type="GO" id="GO:0051082">
    <property type="term" value="F:unfolded protein binding"/>
    <property type="evidence" value="ECO:0007669"/>
    <property type="project" value="InterPro"/>
</dbReference>
<reference evidence="8" key="2">
    <citation type="journal article" date="2023" name="Syst. Appl. Microbiol.">
        <title>Govania unica gen. nov., sp. nov., a rare biosphere bacterium that represents a novel family in the class Alphaproteobacteria.</title>
        <authorList>
            <person name="Vandamme P."/>
            <person name="Peeters C."/>
            <person name="Hettiarachchi A."/>
            <person name="Cnockaert M."/>
            <person name="Carlier A."/>
        </authorList>
    </citation>
    <scope>NUCLEOTIDE SEQUENCE</scope>
    <source>
        <strain evidence="8">LMG 31809</strain>
    </source>
</reference>
<dbReference type="AlphaFoldDB" id="A0A9X3TYB2"/>
<feature type="compositionally biased region" description="Low complexity" evidence="6">
    <location>
        <begin position="89"/>
        <end position="98"/>
    </location>
</feature>
<protein>
    <submittedName>
        <fullName evidence="8">J domain-containing protein</fullName>
    </submittedName>
</protein>
<keyword evidence="9" id="KW-1185">Reference proteome</keyword>
<dbReference type="InterPro" id="IPR001623">
    <property type="entry name" value="DnaJ_domain"/>
</dbReference>
<comment type="caution">
    <text evidence="8">The sequence shown here is derived from an EMBL/GenBank/DDBJ whole genome shotgun (WGS) entry which is preliminary data.</text>
</comment>
<sequence>MKDPYSILGVARSASGADIKKAYRKLAKTLHPDVNPGNEKVSDRFKEVSAAYAILGDEKARGRYDRGEIDENGNDRGFSGFQNAGQGGRRSQQQWQSAGGDGGGFAFDAEDIFADIFSGLRGGRGGGRRGRGPVPERGLDRIYEVMIDFLDAVHGTKKQITLENGKTLAVKIPKDVKEGQQIRLKAQGAPGSNGGANGDALIEVKINPHPLFRREGDDIHLALPITLGEAVLGGKVTVPTISGSVNLTIPPGSNTGKTLRLKARGVENAAGHHGDQYVRLEIILPDQVDEDLRAAIEGWAHKHPYSVRDGLK</sequence>
<evidence type="ECO:0000313" key="9">
    <source>
        <dbReference type="Proteomes" id="UP001141619"/>
    </source>
</evidence>
<evidence type="ECO:0000256" key="2">
    <source>
        <dbReference type="ARBA" id="ARBA00022737"/>
    </source>
</evidence>
<dbReference type="InterPro" id="IPR018253">
    <property type="entry name" value="DnaJ_domain_CS"/>
</dbReference>
<dbReference type="GO" id="GO:0005737">
    <property type="term" value="C:cytoplasm"/>
    <property type="evidence" value="ECO:0007669"/>
    <property type="project" value="TreeGrafter"/>
</dbReference>
<evidence type="ECO:0000256" key="6">
    <source>
        <dbReference type="SAM" id="MobiDB-lite"/>
    </source>
</evidence>
<keyword evidence="1" id="KW-0479">Metal-binding</keyword>
<evidence type="ECO:0000256" key="5">
    <source>
        <dbReference type="ARBA" id="ARBA00023186"/>
    </source>
</evidence>
<organism evidence="8 9">
    <name type="scientific">Govanella unica</name>
    <dbReference type="NCBI Taxonomy" id="2975056"/>
    <lineage>
        <taxon>Bacteria</taxon>
        <taxon>Pseudomonadati</taxon>
        <taxon>Pseudomonadota</taxon>
        <taxon>Alphaproteobacteria</taxon>
        <taxon>Emcibacterales</taxon>
        <taxon>Govanellaceae</taxon>
        <taxon>Govanella</taxon>
    </lineage>
</organism>
<dbReference type="SMART" id="SM00271">
    <property type="entry name" value="DnaJ"/>
    <property type="match status" value="1"/>
</dbReference>
<dbReference type="PROSITE" id="PS50076">
    <property type="entry name" value="DNAJ_2"/>
    <property type="match status" value="1"/>
</dbReference>
<dbReference type="PRINTS" id="PR00625">
    <property type="entry name" value="JDOMAIN"/>
</dbReference>
<dbReference type="EMBL" id="JANWOI010000003">
    <property type="protein sequence ID" value="MDA5194036.1"/>
    <property type="molecule type" value="Genomic_DNA"/>
</dbReference>
<dbReference type="Proteomes" id="UP001141619">
    <property type="component" value="Unassembled WGS sequence"/>
</dbReference>
<dbReference type="Gene3D" id="2.60.260.20">
    <property type="entry name" value="Urease metallochaperone UreE, N-terminal domain"/>
    <property type="match status" value="2"/>
</dbReference>
<name>A0A9X3TYB2_9PROT</name>
<dbReference type="Gene3D" id="1.10.287.110">
    <property type="entry name" value="DnaJ domain"/>
    <property type="match status" value="1"/>
</dbReference>
<evidence type="ECO:0000256" key="1">
    <source>
        <dbReference type="ARBA" id="ARBA00022723"/>
    </source>
</evidence>
<keyword evidence="3" id="KW-0863">Zinc-finger</keyword>
<dbReference type="Pfam" id="PF01556">
    <property type="entry name" value="DnaJ_C"/>
    <property type="match status" value="1"/>
</dbReference>
<evidence type="ECO:0000259" key="7">
    <source>
        <dbReference type="PROSITE" id="PS50076"/>
    </source>
</evidence>
<dbReference type="InterPro" id="IPR008971">
    <property type="entry name" value="HSP40/DnaJ_pept-bd"/>
</dbReference>
<dbReference type="FunFam" id="2.60.260.20:FF:000005">
    <property type="entry name" value="Chaperone protein dnaJ 1, mitochondrial"/>
    <property type="match status" value="1"/>
</dbReference>